<evidence type="ECO:0000313" key="2">
    <source>
        <dbReference type="EMBL" id="KAG0703729.1"/>
    </source>
</evidence>
<protein>
    <submittedName>
        <fullName evidence="2">Uncharacterized protein</fullName>
    </submittedName>
</protein>
<feature type="compositionally biased region" description="Basic residues" evidence="1">
    <location>
        <begin position="110"/>
        <end position="121"/>
    </location>
</feature>
<evidence type="ECO:0000313" key="3">
    <source>
        <dbReference type="Proteomes" id="UP000770661"/>
    </source>
</evidence>
<sequence length="174" mass="18034">MPIPMLKGLHRGPGDRRSIGVGVGQASRVGPEPPPSSLVRKSWHAGSQLKSAASASSSRSTSPANGGSSFIPQPRSHGGRASLNEKHSKQTSCPAAGGVRPPPSPAQAARRPHASQGRKGHFQTWAEGPATPSQLPLGRWVTVCGSHASLPLIEFAARRGVTLRGSSVFRLPGP</sequence>
<dbReference type="EMBL" id="JACEEZ010025183">
    <property type="protein sequence ID" value="KAG0703729.1"/>
    <property type="molecule type" value="Genomic_DNA"/>
</dbReference>
<reference evidence="2" key="1">
    <citation type="submission" date="2020-07" db="EMBL/GenBank/DDBJ databases">
        <title>The High-quality genome of the commercially important snow crab, Chionoecetes opilio.</title>
        <authorList>
            <person name="Jeong J.-H."/>
            <person name="Ryu S."/>
        </authorList>
    </citation>
    <scope>NUCLEOTIDE SEQUENCE</scope>
    <source>
        <strain evidence="2">MADBK_172401_WGS</strain>
        <tissue evidence="2">Digestive gland</tissue>
    </source>
</reference>
<accession>A0A8J4XKY6</accession>
<gene>
    <name evidence="2" type="ORF">GWK47_002792</name>
</gene>
<dbReference type="AlphaFoldDB" id="A0A8J4XKY6"/>
<proteinExistence type="predicted"/>
<name>A0A8J4XKY6_CHIOP</name>
<dbReference type="Proteomes" id="UP000770661">
    <property type="component" value="Unassembled WGS sequence"/>
</dbReference>
<keyword evidence="3" id="KW-1185">Reference proteome</keyword>
<comment type="caution">
    <text evidence="2">The sequence shown here is derived from an EMBL/GenBank/DDBJ whole genome shotgun (WGS) entry which is preliminary data.</text>
</comment>
<organism evidence="2 3">
    <name type="scientific">Chionoecetes opilio</name>
    <name type="common">Atlantic snow crab</name>
    <name type="synonym">Cancer opilio</name>
    <dbReference type="NCBI Taxonomy" id="41210"/>
    <lineage>
        <taxon>Eukaryota</taxon>
        <taxon>Metazoa</taxon>
        <taxon>Ecdysozoa</taxon>
        <taxon>Arthropoda</taxon>
        <taxon>Crustacea</taxon>
        <taxon>Multicrustacea</taxon>
        <taxon>Malacostraca</taxon>
        <taxon>Eumalacostraca</taxon>
        <taxon>Eucarida</taxon>
        <taxon>Decapoda</taxon>
        <taxon>Pleocyemata</taxon>
        <taxon>Brachyura</taxon>
        <taxon>Eubrachyura</taxon>
        <taxon>Majoidea</taxon>
        <taxon>Majidae</taxon>
        <taxon>Chionoecetes</taxon>
    </lineage>
</organism>
<feature type="region of interest" description="Disordered" evidence="1">
    <location>
        <begin position="1"/>
        <end position="131"/>
    </location>
</feature>
<feature type="compositionally biased region" description="Low complexity" evidence="1">
    <location>
        <begin position="45"/>
        <end position="69"/>
    </location>
</feature>
<evidence type="ECO:0000256" key="1">
    <source>
        <dbReference type="SAM" id="MobiDB-lite"/>
    </source>
</evidence>